<feature type="transmembrane region" description="Helical" evidence="1">
    <location>
        <begin position="12"/>
        <end position="32"/>
    </location>
</feature>
<keyword evidence="1" id="KW-1133">Transmembrane helix</keyword>
<dbReference type="Proteomes" id="UP000000305">
    <property type="component" value="Unassembled WGS sequence"/>
</dbReference>
<proteinExistence type="predicted"/>
<gene>
    <name evidence="2" type="ORF">DAPPUDRAFT_311465</name>
</gene>
<keyword evidence="3" id="KW-1185">Reference proteome</keyword>
<dbReference type="HOGENOM" id="CLU_2592206_0_0_1"/>
<protein>
    <submittedName>
        <fullName evidence="2">Uncharacterized protein</fullName>
    </submittedName>
</protein>
<evidence type="ECO:0000313" key="2">
    <source>
        <dbReference type="EMBL" id="EFX87980.1"/>
    </source>
</evidence>
<dbReference type="AlphaFoldDB" id="E9FWZ3"/>
<keyword evidence="1" id="KW-0472">Membrane</keyword>
<evidence type="ECO:0000256" key="1">
    <source>
        <dbReference type="SAM" id="Phobius"/>
    </source>
</evidence>
<dbReference type="InParanoid" id="E9FWZ3"/>
<organism evidence="2 3">
    <name type="scientific">Daphnia pulex</name>
    <name type="common">Water flea</name>
    <dbReference type="NCBI Taxonomy" id="6669"/>
    <lineage>
        <taxon>Eukaryota</taxon>
        <taxon>Metazoa</taxon>
        <taxon>Ecdysozoa</taxon>
        <taxon>Arthropoda</taxon>
        <taxon>Crustacea</taxon>
        <taxon>Branchiopoda</taxon>
        <taxon>Diplostraca</taxon>
        <taxon>Cladocera</taxon>
        <taxon>Anomopoda</taxon>
        <taxon>Daphniidae</taxon>
        <taxon>Daphnia</taxon>
    </lineage>
</organism>
<reference evidence="2 3" key="1">
    <citation type="journal article" date="2011" name="Science">
        <title>The ecoresponsive genome of Daphnia pulex.</title>
        <authorList>
            <person name="Colbourne J.K."/>
            <person name="Pfrender M.E."/>
            <person name="Gilbert D."/>
            <person name="Thomas W.K."/>
            <person name="Tucker A."/>
            <person name="Oakley T.H."/>
            <person name="Tokishita S."/>
            <person name="Aerts A."/>
            <person name="Arnold G.J."/>
            <person name="Basu M.K."/>
            <person name="Bauer D.J."/>
            <person name="Caceres C.E."/>
            <person name="Carmel L."/>
            <person name="Casola C."/>
            <person name="Choi J.H."/>
            <person name="Detter J.C."/>
            <person name="Dong Q."/>
            <person name="Dusheyko S."/>
            <person name="Eads B.D."/>
            <person name="Frohlich T."/>
            <person name="Geiler-Samerotte K.A."/>
            <person name="Gerlach D."/>
            <person name="Hatcher P."/>
            <person name="Jogdeo S."/>
            <person name="Krijgsveld J."/>
            <person name="Kriventseva E.V."/>
            <person name="Kultz D."/>
            <person name="Laforsch C."/>
            <person name="Lindquist E."/>
            <person name="Lopez J."/>
            <person name="Manak J.R."/>
            <person name="Muller J."/>
            <person name="Pangilinan J."/>
            <person name="Patwardhan R.P."/>
            <person name="Pitluck S."/>
            <person name="Pritham E.J."/>
            <person name="Rechtsteiner A."/>
            <person name="Rho M."/>
            <person name="Rogozin I.B."/>
            <person name="Sakarya O."/>
            <person name="Salamov A."/>
            <person name="Schaack S."/>
            <person name="Shapiro H."/>
            <person name="Shiga Y."/>
            <person name="Skalitzky C."/>
            <person name="Smith Z."/>
            <person name="Souvorov A."/>
            <person name="Sung W."/>
            <person name="Tang Z."/>
            <person name="Tsuchiya D."/>
            <person name="Tu H."/>
            <person name="Vos H."/>
            <person name="Wang M."/>
            <person name="Wolf Y.I."/>
            <person name="Yamagata H."/>
            <person name="Yamada T."/>
            <person name="Ye Y."/>
            <person name="Shaw J.R."/>
            <person name="Andrews J."/>
            <person name="Crease T.J."/>
            <person name="Tang H."/>
            <person name="Lucas S.M."/>
            <person name="Robertson H.M."/>
            <person name="Bork P."/>
            <person name="Koonin E.V."/>
            <person name="Zdobnov E.M."/>
            <person name="Grigoriev I.V."/>
            <person name="Lynch M."/>
            <person name="Boore J.L."/>
        </authorList>
    </citation>
    <scope>NUCLEOTIDE SEQUENCE [LARGE SCALE GENOMIC DNA]</scope>
</reference>
<keyword evidence="1" id="KW-0812">Transmembrane</keyword>
<sequence>MSKHLVINKKHYAHFAPGLIISALVSGSWHNLAVWNISWFGKPVFIPACAPNGFTKNLQRELAKYCSISKKTGITCTYLC</sequence>
<dbReference type="EMBL" id="GL732526">
    <property type="protein sequence ID" value="EFX87980.1"/>
    <property type="molecule type" value="Genomic_DNA"/>
</dbReference>
<accession>E9FWZ3</accession>
<evidence type="ECO:0000313" key="3">
    <source>
        <dbReference type="Proteomes" id="UP000000305"/>
    </source>
</evidence>
<dbReference type="KEGG" id="dpx:DAPPUDRAFT_311465"/>
<name>E9FWZ3_DAPPU</name>